<dbReference type="PANTHER" id="PTHR13986">
    <property type="entry name" value="PROTEIN LYSINE HYDROXYLATION COMPLEX COMPONENT"/>
    <property type="match status" value="1"/>
</dbReference>
<dbReference type="InterPro" id="IPR011990">
    <property type="entry name" value="TPR-like_helical_dom_sf"/>
</dbReference>
<dbReference type="AlphaFoldDB" id="A0AAJ7TAB1"/>
<dbReference type="Proteomes" id="UP001318040">
    <property type="component" value="Chromosome 19"/>
</dbReference>
<feature type="domain" description="Leprecan-like alpha-helical" evidence="5">
    <location>
        <begin position="66"/>
        <end position="377"/>
    </location>
</feature>
<sequence>MTTSDTLAMARLSAHPTSSPSPLLQLLLASLLLASLPLLLLLPALVRSQYENYNFLNFPGAELGSLDAAYALALRQYEAEQWGACLSSLERALRLHRFMRDSLAFCRRNCSRATQGPQSLPLELGLGGRAGSPQGGAVEGEMRALGVVFRRAQCLKRCREMLPAFRAAQPSPQMLADFDRRAPYQYLQIAYYKTDNLPAAMAAAYTFLQRNPEDEMAQKNLHFFWTQPGASEKHLRDLEADPFQTLYREAVRTYGTGDHRACVEKMEGALAGFLHAFHDCASACEGGREVTTFQDFYASMAEHYSQALACKVSCEARLVPLSGGEPQAKFVATMYHYLQFCYYKLGEFKQAVRALESYSLFDPEDEVIKQNLVYHKVNKDAEGLTSADFEPRPEALEYRDLSVRLWEMYNFSVEFLAPDDEMELDGDVTYEPELDTSDVEFEGEGDYEESIYSDWWQEPQHKGDVGVPSS</sequence>
<evidence type="ECO:0000259" key="5">
    <source>
        <dbReference type="Pfam" id="PF23557"/>
    </source>
</evidence>
<protein>
    <submittedName>
        <fullName evidence="7">Cartilage-associated protein-like</fullName>
    </submittedName>
</protein>
<evidence type="ECO:0000256" key="2">
    <source>
        <dbReference type="ARBA" id="ARBA00022729"/>
    </source>
</evidence>
<proteinExistence type="inferred from homology"/>
<evidence type="ECO:0000313" key="6">
    <source>
        <dbReference type="Proteomes" id="UP001318040"/>
    </source>
</evidence>
<dbReference type="Gene3D" id="1.25.40.10">
    <property type="entry name" value="Tetratricopeptide repeat domain"/>
    <property type="match status" value="2"/>
</dbReference>
<evidence type="ECO:0000256" key="4">
    <source>
        <dbReference type="PROSITE-ProRule" id="PRU00339"/>
    </source>
</evidence>
<evidence type="ECO:0000313" key="7">
    <source>
        <dbReference type="RefSeq" id="XP_032812957.1"/>
    </source>
</evidence>
<dbReference type="InterPro" id="IPR019734">
    <property type="entry name" value="TPR_rpt"/>
</dbReference>
<dbReference type="SUPFAM" id="SSF48452">
    <property type="entry name" value="TPR-like"/>
    <property type="match status" value="1"/>
</dbReference>
<evidence type="ECO:0000256" key="1">
    <source>
        <dbReference type="ARBA" id="ARBA00006487"/>
    </source>
</evidence>
<dbReference type="GO" id="GO:0005518">
    <property type="term" value="F:collagen binding"/>
    <property type="evidence" value="ECO:0007669"/>
    <property type="project" value="TreeGrafter"/>
</dbReference>
<name>A0AAJ7TAB1_PETMA</name>
<dbReference type="KEGG" id="pmrn:116943829"/>
<dbReference type="PROSITE" id="PS50005">
    <property type="entry name" value="TPR"/>
    <property type="match status" value="1"/>
</dbReference>
<dbReference type="PANTHER" id="PTHR13986:SF8">
    <property type="entry name" value="PROLYL 3-HYDROXYLASE 1-LIKE PROTEIN"/>
    <property type="match status" value="1"/>
</dbReference>
<feature type="repeat" description="TPR" evidence="4">
    <location>
        <begin position="332"/>
        <end position="365"/>
    </location>
</feature>
<gene>
    <name evidence="7" type="primary">LOC116943829</name>
</gene>
<dbReference type="RefSeq" id="XP_032812957.1">
    <property type="nucleotide sequence ID" value="XM_032957066.1"/>
</dbReference>
<accession>A0AAJ7TAB1</accession>
<dbReference type="InterPro" id="IPR056585">
    <property type="entry name" value="Leprecan_dom"/>
</dbReference>
<keyword evidence="3" id="KW-0325">Glycoprotein</keyword>
<keyword evidence="4" id="KW-0802">TPR repeat</keyword>
<dbReference type="Pfam" id="PF23557">
    <property type="entry name" value="TPR_leprecan"/>
    <property type="match status" value="1"/>
</dbReference>
<organism evidence="6 7">
    <name type="scientific">Petromyzon marinus</name>
    <name type="common">Sea lamprey</name>
    <dbReference type="NCBI Taxonomy" id="7757"/>
    <lineage>
        <taxon>Eukaryota</taxon>
        <taxon>Metazoa</taxon>
        <taxon>Chordata</taxon>
        <taxon>Craniata</taxon>
        <taxon>Vertebrata</taxon>
        <taxon>Cyclostomata</taxon>
        <taxon>Hyperoartia</taxon>
        <taxon>Petromyzontiformes</taxon>
        <taxon>Petromyzontidae</taxon>
        <taxon>Petromyzon</taxon>
    </lineage>
</organism>
<keyword evidence="6" id="KW-1185">Reference proteome</keyword>
<dbReference type="InterPro" id="IPR052284">
    <property type="entry name" value="Collagen_mod_leprecan"/>
</dbReference>
<dbReference type="GO" id="GO:0005783">
    <property type="term" value="C:endoplasmic reticulum"/>
    <property type="evidence" value="ECO:0007669"/>
    <property type="project" value="TreeGrafter"/>
</dbReference>
<evidence type="ECO:0000256" key="3">
    <source>
        <dbReference type="ARBA" id="ARBA00023180"/>
    </source>
</evidence>
<reference evidence="7" key="1">
    <citation type="submission" date="2025-08" db="UniProtKB">
        <authorList>
            <consortium name="RefSeq"/>
        </authorList>
    </citation>
    <scope>IDENTIFICATION</scope>
    <source>
        <tissue evidence="7">Sperm</tissue>
    </source>
</reference>
<comment type="similarity">
    <text evidence="1">Belongs to the leprecan family.</text>
</comment>
<dbReference type="GO" id="GO:0030199">
    <property type="term" value="P:collagen fibril organization"/>
    <property type="evidence" value="ECO:0007669"/>
    <property type="project" value="TreeGrafter"/>
</dbReference>
<keyword evidence="2" id="KW-0732">Signal</keyword>